<evidence type="ECO:0000313" key="2">
    <source>
        <dbReference type="Proteomes" id="UP000318081"/>
    </source>
</evidence>
<gene>
    <name evidence="1" type="ORF">TBK1r_21370</name>
</gene>
<dbReference type="PANTHER" id="PTHR47197">
    <property type="entry name" value="PROTEIN NIRF"/>
    <property type="match status" value="1"/>
</dbReference>
<reference evidence="1 2" key="1">
    <citation type="submission" date="2019-02" db="EMBL/GenBank/DDBJ databases">
        <title>Deep-cultivation of Planctomycetes and their phenomic and genomic characterization uncovers novel biology.</title>
        <authorList>
            <person name="Wiegand S."/>
            <person name="Jogler M."/>
            <person name="Boedeker C."/>
            <person name="Pinto D."/>
            <person name="Vollmers J."/>
            <person name="Rivas-Marin E."/>
            <person name="Kohn T."/>
            <person name="Peeters S.H."/>
            <person name="Heuer A."/>
            <person name="Rast P."/>
            <person name="Oberbeckmann S."/>
            <person name="Bunk B."/>
            <person name="Jeske O."/>
            <person name="Meyerdierks A."/>
            <person name="Storesund J.E."/>
            <person name="Kallscheuer N."/>
            <person name="Luecker S."/>
            <person name="Lage O.M."/>
            <person name="Pohl T."/>
            <person name="Merkel B.J."/>
            <person name="Hornburger P."/>
            <person name="Mueller R.-W."/>
            <person name="Bruemmer F."/>
            <person name="Labrenz M."/>
            <person name="Spormann A.M."/>
            <person name="Op den Camp H."/>
            <person name="Overmann J."/>
            <person name="Amann R."/>
            <person name="Jetten M.S.M."/>
            <person name="Mascher T."/>
            <person name="Medema M.H."/>
            <person name="Devos D.P."/>
            <person name="Kaster A.-K."/>
            <person name="Ovreas L."/>
            <person name="Rohde M."/>
            <person name="Galperin M.Y."/>
            <person name="Jogler C."/>
        </authorList>
    </citation>
    <scope>NUCLEOTIDE SEQUENCE [LARGE SCALE GENOMIC DNA]</scope>
    <source>
        <strain evidence="1 2">TBK1r</strain>
    </source>
</reference>
<dbReference type="InterPro" id="IPR002105">
    <property type="entry name" value="Dockerin_1_rpt"/>
</dbReference>
<dbReference type="PANTHER" id="PTHR47197:SF3">
    <property type="entry name" value="DIHYDRO-HEME D1 DEHYDROGENASE"/>
    <property type="match status" value="1"/>
</dbReference>
<dbReference type="EMBL" id="CP036432">
    <property type="protein sequence ID" value="QDV83202.1"/>
    <property type="molecule type" value="Genomic_DNA"/>
</dbReference>
<evidence type="ECO:0000313" key="1">
    <source>
        <dbReference type="EMBL" id="QDV83202.1"/>
    </source>
</evidence>
<name>A0ABX5XN56_9BACT</name>
<dbReference type="InterPro" id="IPR036322">
    <property type="entry name" value="WD40_repeat_dom_sf"/>
</dbReference>
<proteinExistence type="predicted"/>
<sequence length="1244" mass="137223">MVEISVTEELLGDRVSSSDGLDYWDRAGAIKTTYDVTNVSDRQLTQITLSDSSYPDDNNAAVTQGAKYAKVVHRGLPSYAMNIASRPDMSNLLPHPTRKILVGVKQYEDSVVVVETDGYNELTRIAVGTDPSGLAFSADGKELFVVLASAERLSVIDTTTWLLDRTLELPFVATDVMPTAHGDLLIVRDNRLHRFDSVTGATLGMQLNGFSSASLRSGGDEMVAVGEDGKIRMYDVTGPVITLIETSFATTGTVVPTRFQFPNDSEWMLVEQTEGGCSRGIVRWKSGFKFPLQGGCDSAWAFSNDGRFLYGAYSNEVHLWHVESMRFVTSFDLPVDAYEMVVDPSDEYLYVKSLSGYSVYTTGRSYGDEAIAHASWNKSIDPGETWQFTANYSYQARSNLENRASSKMLVEVEGAQHGEYPHTLGTEIYDASTPVDKLAVRVGHTSQGLRDSDYQVVVEGETITWTVYVKNNSGVLMTDLVVTGVINGTGEVLVGQRLRDGDSGFDPFESFAPGKTWTFVFESTATRGVQTMDVTATASSRTHNLVITKNHSDTGKETPVTALDFDFAIDSTTNFLSEERTNHIEELDAGAPIRWDYRVTNNSNYSIPAISITDNRSIENDLSIVAGGFSSLHTDVPWREYDEREEYIFGRSDSEGEVRAIAKDPVRPLLYVAGYAPTIDIYDLDHRSKIGEIDVSLNQDGCCNRIERLHPLDDHRLIAVTAYGPVIFVDLDSRSVTHVMAGDELHGARAIGFDHSSDVYLLKKDSIERLDRNSLEVVASIRVDSGWPGGTLGVFGDTLVFLSYFREAFAFDISADAIVPLWEKRGARSGVAELRYSGELVFTEDADGVAFIHFSGRVGHDWLTGSKVRLRDGHLVGANATHPSRSTRLMVPFVSHDQRYIYGNVRGAIVGGNTATLLDEPTVGVWARFFEDERFRTETEIVPDDSHGLIYGVREGKLVAVSTSRPANGLLDGDVNHNGLLDPGETWLFQLLGRAADGDHQIQAQLEFSDVEGTVHRLVQSVSYSASVNVEEVVFSVRSNVAWLEIADLSPWIGTTRPLIHSLDARFEMDKQVLRLGYFSHLVSGEPDSHLLLIDAMTRIPILSVTVSVVHNPYPSHNWDLVHDVNRDGDVTPLDALNVINWIGRSGNARLPEVVYPGSQFVDVNADQKATPLDALLVINALAIRVNGIEAEPIPQPHTKSTSEQTLSTPVRLFVSPDRKRRNGVDFDLQFFYDVAYPSSVASE</sequence>
<dbReference type="SUPFAM" id="SSF50978">
    <property type="entry name" value="WD40 repeat-like"/>
    <property type="match status" value="1"/>
</dbReference>
<dbReference type="Pfam" id="PF00404">
    <property type="entry name" value="Dockerin_1"/>
    <property type="match status" value="1"/>
</dbReference>
<organism evidence="1 2">
    <name type="scientific">Stieleria magnilauensis</name>
    <dbReference type="NCBI Taxonomy" id="2527963"/>
    <lineage>
        <taxon>Bacteria</taxon>
        <taxon>Pseudomonadati</taxon>
        <taxon>Planctomycetota</taxon>
        <taxon>Planctomycetia</taxon>
        <taxon>Pirellulales</taxon>
        <taxon>Pirellulaceae</taxon>
        <taxon>Stieleria</taxon>
    </lineage>
</organism>
<accession>A0ABX5XN56</accession>
<keyword evidence="2" id="KW-1185">Reference proteome</keyword>
<dbReference type="InterPro" id="IPR011044">
    <property type="entry name" value="Quino_amine_DH_bsu"/>
</dbReference>
<dbReference type="SUPFAM" id="SSF50969">
    <property type="entry name" value="YVTN repeat-like/Quinoprotein amine dehydrogenase"/>
    <property type="match status" value="1"/>
</dbReference>
<dbReference type="InterPro" id="IPR015943">
    <property type="entry name" value="WD40/YVTN_repeat-like_dom_sf"/>
</dbReference>
<protein>
    <submittedName>
        <fullName evidence="1">Dockerin type I repeat protein</fullName>
    </submittedName>
</protein>
<dbReference type="InterPro" id="IPR051200">
    <property type="entry name" value="Host-pathogen_enzymatic-act"/>
</dbReference>
<dbReference type="Proteomes" id="UP000318081">
    <property type="component" value="Chromosome"/>
</dbReference>
<dbReference type="Gene3D" id="2.130.10.10">
    <property type="entry name" value="YVTN repeat-like/Quinoprotein amine dehydrogenase"/>
    <property type="match status" value="2"/>
</dbReference>